<feature type="active site" description="Charge relay system" evidence="5">
    <location>
        <position position="173"/>
    </location>
</feature>
<organism evidence="8 9">
    <name type="scientific">Haloferax massiliensis</name>
    <dbReference type="NCBI Taxonomy" id="1476858"/>
    <lineage>
        <taxon>Archaea</taxon>
        <taxon>Methanobacteriati</taxon>
        <taxon>Methanobacteriota</taxon>
        <taxon>Stenosarchaea group</taxon>
        <taxon>Halobacteria</taxon>
        <taxon>Halobacteriales</taxon>
        <taxon>Haloferacaceae</taxon>
        <taxon>Haloferax</taxon>
    </lineage>
</organism>
<name>A0A0D6JSA4_9EURY</name>
<keyword evidence="2 5" id="KW-0645">Protease</keyword>
<dbReference type="InterPro" id="IPR023828">
    <property type="entry name" value="Peptidase_S8_Ser-AS"/>
</dbReference>
<dbReference type="PRINTS" id="PR00723">
    <property type="entry name" value="SUBTILISIN"/>
</dbReference>
<evidence type="ECO:0000256" key="2">
    <source>
        <dbReference type="ARBA" id="ARBA00022670"/>
    </source>
</evidence>
<keyword evidence="3 5" id="KW-0378">Hydrolase</keyword>
<dbReference type="InterPro" id="IPR015500">
    <property type="entry name" value="Peptidase_S8_subtilisin-rel"/>
</dbReference>
<dbReference type="PROSITE" id="PS51318">
    <property type="entry name" value="TAT"/>
    <property type="match status" value="1"/>
</dbReference>
<dbReference type="GO" id="GO:0006508">
    <property type="term" value="P:proteolysis"/>
    <property type="evidence" value="ECO:0007669"/>
    <property type="project" value="UniProtKB-KW"/>
</dbReference>
<evidence type="ECO:0000256" key="5">
    <source>
        <dbReference type="PROSITE-ProRule" id="PRU01240"/>
    </source>
</evidence>
<evidence type="ECO:0000313" key="8">
    <source>
        <dbReference type="EMBL" id="CQR50523.1"/>
    </source>
</evidence>
<dbReference type="InterPro" id="IPR050131">
    <property type="entry name" value="Peptidase_S8_subtilisin-like"/>
</dbReference>
<keyword evidence="4 5" id="KW-0720">Serine protease</keyword>
<evidence type="ECO:0000256" key="3">
    <source>
        <dbReference type="ARBA" id="ARBA00022801"/>
    </source>
</evidence>
<proteinExistence type="inferred from homology"/>
<sequence>MRQQHRRAFLKLSGSLLGGVAAGSTVVAAERTDRFIVDLGGKDASARVNADLEFVYDLSPAGVVVVEGSESTVAALDVTYAPDVEIAIDAPAVNDAAPTSAVDEPGYGAQWDKQSQRIPAVHDVTRGEGARVAVIDTGVAADHPDLEHAVNTSLSRNFTGDGFGAGVPAGGDHGTHVAGIVAANDRNETGVVGSAPGAELVDCRVFSPNSLASFADILAAVVYSAEIDCDAANLSLGAYPVPRQGEGGFYGKVLNKTLTHANRSGTVVVVAAGNDSADLQHDGDLISLPNEGAQALSVGATGPKGTAFDAGDAEEGPKTPAFYTNYGTNAVGVAAPGGDALLSAQESHPDTWFYDLVYNTVSTPAYDDDGNYVGSANGYGWKAGTSMAAPQVAAAAALVRSVEPGLTADQVASKLGRTAAVPADADRAYYGSGYLDPLAAVTE</sequence>
<dbReference type="PANTHER" id="PTHR43806">
    <property type="entry name" value="PEPTIDASE S8"/>
    <property type="match status" value="1"/>
</dbReference>
<feature type="domain" description="Peptidase S8/S53" evidence="7">
    <location>
        <begin position="127"/>
        <end position="426"/>
    </location>
</feature>
<dbReference type="Gene3D" id="3.40.50.200">
    <property type="entry name" value="Peptidase S8/S53 domain"/>
    <property type="match status" value="1"/>
</dbReference>
<gene>
    <name evidence="8" type="primary">isp</name>
    <name evidence="8" type="ORF">BN996_02005</name>
</gene>
<accession>A0A0D6JSA4</accession>
<dbReference type="OrthoDB" id="341609at2157"/>
<dbReference type="PANTHER" id="PTHR43806:SF11">
    <property type="entry name" value="CEREVISIN-RELATED"/>
    <property type="match status" value="1"/>
</dbReference>
<dbReference type="InterPro" id="IPR000209">
    <property type="entry name" value="Peptidase_S8/S53_dom"/>
</dbReference>
<dbReference type="SUPFAM" id="SSF52743">
    <property type="entry name" value="Subtilisin-like"/>
    <property type="match status" value="1"/>
</dbReference>
<dbReference type="Pfam" id="PF00082">
    <property type="entry name" value="Peptidase_S8"/>
    <property type="match status" value="1"/>
</dbReference>
<evidence type="ECO:0000256" key="1">
    <source>
        <dbReference type="ARBA" id="ARBA00011073"/>
    </source>
</evidence>
<dbReference type="RefSeq" id="WP_089778641.1">
    <property type="nucleotide sequence ID" value="NZ_CABLRR010000002.1"/>
</dbReference>
<dbReference type="Proteomes" id="UP000198902">
    <property type="component" value="Unassembled WGS sequence"/>
</dbReference>
<dbReference type="InterPro" id="IPR036852">
    <property type="entry name" value="Peptidase_S8/S53_dom_sf"/>
</dbReference>
<dbReference type="InterPro" id="IPR022398">
    <property type="entry name" value="Peptidase_S8_His-AS"/>
</dbReference>
<evidence type="ECO:0000259" key="7">
    <source>
        <dbReference type="Pfam" id="PF00082"/>
    </source>
</evidence>
<evidence type="ECO:0000256" key="4">
    <source>
        <dbReference type="ARBA" id="ARBA00022825"/>
    </source>
</evidence>
<protein>
    <submittedName>
        <fullName evidence="8">Intracellular serine protease</fullName>
    </submittedName>
</protein>
<dbReference type="InterPro" id="IPR023827">
    <property type="entry name" value="Peptidase_S8_Asp-AS"/>
</dbReference>
<dbReference type="GO" id="GO:0004252">
    <property type="term" value="F:serine-type endopeptidase activity"/>
    <property type="evidence" value="ECO:0007669"/>
    <property type="project" value="UniProtKB-UniRule"/>
</dbReference>
<dbReference type="PROSITE" id="PS00136">
    <property type="entry name" value="SUBTILASE_ASP"/>
    <property type="match status" value="1"/>
</dbReference>
<dbReference type="PROSITE" id="PS00138">
    <property type="entry name" value="SUBTILASE_SER"/>
    <property type="match status" value="1"/>
</dbReference>
<comment type="similarity">
    <text evidence="1 5 6">Belongs to the peptidase S8 family.</text>
</comment>
<feature type="active site" description="Charge relay system" evidence="5">
    <location>
        <position position="136"/>
    </location>
</feature>
<dbReference type="AlphaFoldDB" id="A0A0D6JSA4"/>
<dbReference type="PROSITE" id="PS51892">
    <property type="entry name" value="SUBTILASE"/>
    <property type="match status" value="1"/>
</dbReference>
<keyword evidence="9" id="KW-1185">Reference proteome</keyword>
<evidence type="ECO:0000313" key="9">
    <source>
        <dbReference type="Proteomes" id="UP000198902"/>
    </source>
</evidence>
<feature type="active site" description="Charge relay system" evidence="5">
    <location>
        <position position="386"/>
    </location>
</feature>
<evidence type="ECO:0000256" key="6">
    <source>
        <dbReference type="RuleBase" id="RU003355"/>
    </source>
</evidence>
<dbReference type="EMBL" id="CSTE01000002">
    <property type="protein sequence ID" value="CQR50523.1"/>
    <property type="molecule type" value="Genomic_DNA"/>
</dbReference>
<dbReference type="InterPro" id="IPR006311">
    <property type="entry name" value="TAT_signal"/>
</dbReference>
<reference evidence="9" key="1">
    <citation type="submission" date="2015-03" db="EMBL/GenBank/DDBJ databases">
        <authorList>
            <person name="Urmite Genomes"/>
        </authorList>
    </citation>
    <scope>NUCLEOTIDE SEQUENCE [LARGE SCALE GENOMIC DNA]</scope>
    <source>
        <strain evidence="9">Arc-Hr</strain>
    </source>
</reference>
<dbReference type="PROSITE" id="PS00137">
    <property type="entry name" value="SUBTILASE_HIS"/>
    <property type="match status" value="1"/>
</dbReference>